<keyword evidence="1" id="KW-1133">Transmembrane helix</keyword>
<proteinExistence type="predicted"/>
<dbReference type="RefSeq" id="WP_003860577.1">
    <property type="nucleotide sequence ID" value="NZ_CP011309.1"/>
</dbReference>
<evidence type="ECO:0000313" key="2">
    <source>
        <dbReference type="EMBL" id="AKF26580.1"/>
    </source>
</evidence>
<feature type="transmembrane region" description="Helical" evidence="1">
    <location>
        <begin position="110"/>
        <end position="129"/>
    </location>
</feature>
<feature type="transmembrane region" description="Helical" evidence="1">
    <location>
        <begin position="224"/>
        <end position="242"/>
    </location>
</feature>
<feature type="transmembrane region" description="Helical" evidence="1">
    <location>
        <begin position="73"/>
        <end position="104"/>
    </location>
</feature>
<dbReference type="AlphaFoldDB" id="A0A0F6WPX5"/>
<keyword evidence="1" id="KW-0812">Transmembrane</keyword>
<protein>
    <submittedName>
        <fullName evidence="2">ABC transporter permease</fullName>
    </submittedName>
</protein>
<feature type="transmembrane region" description="Helical" evidence="1">
    <location>
        <begin position="163"/>
        <end position="180"/>
    </location>
</feature>
<dbReference type="InterPro" id="IPR017196">
    <property type="entry name" value="ECF_substrate-spec_UCP037395"/>
</dbReference>
<reference evidence="2 3" key="1">
    <citation type="submission" date="2015-04" db="EMBL/GenBank/DDBJ databases">
        <title>Complete Genome Sequence of Brevibacterium flavum ATCC 15168.</title>
        <authorList>
            <person name="Ahn J."/>
            <person name="Park G."/>
            <person name="Jeon W."/>
            <person name="Jang Y."/>
            <person name="Jang M."/>
            <person name="Lee H."/>
            <person name="Lee H."/>
        </authorList>
    </citation>
    <scope>NUCLEOTIDE SEQUENCE [LARGE SCALE GENOMIC DNA]</scope>
    <source>
        <strain evidence="2 3">ATCC 15168</strain>
    </source>
</reference>
<sequence>MINAIALKPKTFLTLSFLAVLSIVIFFWPLIVNPESFLSDKAQAPLYIAIVIPLVLAAVIAEISENGFDVKAVAMLGVLTAMVAVVRPFGAGAAGFEAVFFVLILGGRAFGPGFGFILGNTGLFASALLTAGIGPWLPYQMLAAAWVSFGAGLLPQVRGKKEILIIVLYAIVSSLGYGTMMNMSFWPYAIGVTSGLSFTPGAPVLENLHTFMLFCLTTSMGWDLGRAFFTSVLLLLTAKPVLGALRRASRRAAFGVERDFGEAGVPRV</sequence>
<organism evidence="2 3">
    <name type="scientific">[Brevibacterium] flavum</name>
    <dbReference type="NCBI Taxonomy" id="92706"/>
    <lineage>
        <taxon>Bacteria</taxon>
        <taxon>Bacillati</taxon>
        <taxon>Actinomycetota</taxon>
        <taxon>Actinomycetes</taxon>
        <taxon>Mycobacteriales</taxon>
        <taxon>Corynebacteriaceae</taxon>
        <taxon>Corynebacterium</taxon>
    </lineage>
</organism>
<dbReference type="PATRIC" id="fig|92706.3.peg.611"/>
<dbReference type="Proteomes" id="UP000034037">
    <property type="component" value="Chromosome"/>
</dbReference>
<dbReference type="PIRSF" id="PIRSF037395">
    <property type="entry name" value="UCP037395_ABCper"/>
    <property type="match status" value="1"/>
</dbReference>
<keyword evidence="3" id="KW-1185">Reference proteome</keyword>
<name>A0A0F6WPX5_9CORY</name>
<gene>
    <name evidence="2" type="ORF">YH66_02950</name>
</gene>
<keyword evidence="1" id="KW-0472">Membrane</keyword>
<feature type="transmembrane region" description="Helical" evidence="1">
    <location>
        <begin position="44"/>
        <end position="61"/>
    </location>
</feature>
<accession>A0A0F6WPX5</accession>
<feature type="transmembrane region" description="Helical" evidence="1">
    <location>
        <begin position="12"/>
        <end position="32"/>
    </location>
</feature>
<dbReference type="HOGENOM" id="CLU_052659_0_0_11"/>
<dbReference type="Gene3D" id="1.10.1760.20">
    <property type="match status" value="1"/>
</dbReference>
<evidence type="ECO:0000256" key="1">
    <source>
        <dbReference type="SAM" id="Phobius"/>
    </source>
</evidence>
<dbReference type="EMBL" id="CP011309">
    <property type="protein sequence ID" value="AKF26580.1"/>
    <property type="molecule type" value="Genomic_DNA"/>
</dbReference>
<evidence type="ECO:0000313" key="3">
    <source>
        <dbReference type="Proteomes" id="UP000034037"/>
    </source>
</evidence>